<gene>
    <name evidence="6" type="ORF">GGQ90_005472</name>
</gene>
<dbReference type="CDD" id="cd00038">
    <property type="entry name" value="CAP_ED"/>
    <property type="match status" value="1"/>
</dbReference>
<dbReference type="PROSITE" id="PS51063">
    <property type="entry name" value="HTH_CRP_2"/>
    <property type="match status" value="1"/>
</dbReference>
<name>A0A7W6LXK4_9SPHN</name>
<evidence type="ECO:0000256" key="1">
    <source>
        <dbReference type="ARBA" id="ARBA00023015"/>
    </source>
</evidence>
<comment type="caution">
    <text evidence="6">The sequence shown here is derived from an EMBL/GenBank/DDBJ whole genome shotgun (WGS) entry which is preliminary data.</text>
</comment>
<dbReference type="PANTHER" id="PTHR24567:SF28">
    <property type="entry name" value="LISTERIOLYSIN REGULATORY PROTEIN"/>
    <property type="match status" value="1"/>
</dbReference>
<evidence type="ECO:0000313" key="7">
    <source>
        <dbReference type="Proteomes" id="UP000590524"/>
    </source>
</evidence>
<dbReference type="InterPro" id="IPR012318">
    <property type="entry name" value="HTH_CRP"/>
</dbReference>
<feature type="domain" description="Cyclic nucleotide-binding" evidence="4">
    <location>
        <begin position="17"/>
        <end position="86"/>
    </location>
</feature>
<dbReference type="GO" id="GO:0003700">
    <property type="term" value="F:DNA-binding transcription factor activity"/>
    <property type="evidence" value="ECO:0007669"/>
    <property type="project" value="TreeGrafter"/>
</dbReference>
<dbReference type="InterPro" id="IPR050397">
    <property type="entry name" value="Env_Response_Regulators"/>
</dbReference>
<dbReference type="InterPro" id="IPR000595">
    <property type="entry name" value="cNMP-bd_dom"/>
</dbReference>
<dbReference type="Proteomes" id="UP000590524">
    <property type="component" value="Unassembled WGS sequence"/>
</dbReference>
<dbReference type="SUPFAM" id="SSF51206">
    <property type="entry name" value="cAMP-binding domain-like"/>
    <property type="match status" value="1"/>
</dbReference>
<dbReference type="SMART" id="SM00100">
    <property type="entry name" value="cNMP"/>
    <property type="match status" value="1"/>
</dbReference>
<reference evidence="6 7" key="1">
    <citation type="submission" date="2020-08" db="EMBL/GenBank/DDBJ databases">
        <title>Genomic Encyclopedia of Type Strains, Phase IV (KMG-IV): sequencing the most valuable type-strain genomes for metagenomic binning, comparative biology and taxonomic classification.</title>
        <authorList>
            <person name="Goeker M."/>
        </authorList>
    </citation>
    <scope>NUCLEOTIDE SEQUENCE [LARGE SCALE GENOMIC DNA]</scope>
    <source>
        <strain evidence="6 7">DSM 19371</strain>
    </source>
</reference>
<feature type="domain" description="HTH crp-type" evidence="5">
    <location>
        <begin position="151"/>
        <end position="224"/>
    </location>
</feature>
<keyword evidence="1" id="KW-0805">Transcription regulation</keyword>
<proteinExistence type="predicted"/>
<protein>
    <submittedName>
        <fullName evidence="6">CRP-like cAMP-binding protein</fullName>
    </submittedName>
</protein>
<sequence>MATNLHPDADAMARIALMRSLPSEVLRETAAAARMRHIPKDTRIFDQGEPSGRAHALLSGCVRITQTGGDGEEILVRLIGPGEIFGCVPSLTDGLYPADAGAMLDSVEISWDPADLLALMRRHSGIAINMVAILGKRIGETQERLRELATQNADRRIARTLLRLLDQAGYPTEDGTVIEFPLRRKDIADIAGTTLHTASRILADWERRGLLITRKQQLTISSHDINERRRQRANCIALAGVPRAPDCDGQSTVYGGAGSSDART</sequence>
<dbReference type="PROSITE" id="PS50042">
    <property type="entry name" value="CNMP_BINDING_3"/>
    <property type="match status" value="1"/>
</dbReference>
<dbReference type="SMART" id="SM00419">
    <property type="entry name" value="HTH_CRP"/>
    <property type="match status" value="1"/>
</dbReference>
<dbReference type="Pfam" id="PF00027">
    <property type="entry name" value="cNMP_binding"/>
    <property type="match status" value="1"/>
</dbReference>
<organism evidence="6 7">
    <name type="scientific">Sphingobium scionense</name>
    <dbReference type="NCBI Taxonomy" id="1404341"/>
    <lineage>
        <taxon>Bacteria</taxon>
        <taxon>Pseudomonadati</taxon>
        <taxon>Pseudomonadota</taxon>
        <taxon>Alphaproteobacteria</taxon>
        <taxon>Sphingomonadales</taxon>
        <taxon>Sphingomonadaceae</taxon>
        <taxon>Sphingobium</taxon>
    </lineage>
</organism>
<dbReference type="SUPFAM" id="SSF46785">
    <property type="entry name" value="Winged helix' DNA-binding domain"/>
    <property type="match status" value="1"/>
</dbReference>
<dbReference type="AlphaFoldDB" id="A0A7W6LXK4"/>
<keyword evidence="3" id="KW-0804">Transcription</keyword>
<accession>A0A7W6LXK4</accession>
<dbReference type="GO" id="GO:0005829">
    <property type="term" value="C:cytosol"/>
    <property type="evidence" value="ECO:0007669"/>
    <property type="project" value="TreeGrafter"/>
</dbReference>
<evidence type="ECO:0000256" key="2">
    <source>
        <dbReference type="ARBA" id="ARBA00023125"/>
    </source>
</evidence>
<evidence type="ECO:0000313" key="6">
    <source>
        <dbReference type="EMBL" id="MBB4151658.1"/>
    </source>
</evidence>
<dbReference type="GO" id="GO:0003677">
    <property type="term" value="F:DNA binding"/>
    <property type="evidence" value="ECO:0007669"/>
    <property type="project" value="UniProtKB-KW"/>
</dbReference>
<dbReference type="InterPro" id="IPR036390">
    <property type="entry name" value="WH_DNA-bd_sf"/>
</dbReference>
<dbReference type="InterPro" id="IPR018490">
    <property type="entry name" value="cNMP-bd_dom_sf"/>
</dbReference>
<evidence type="ECO:0000259" key="4">
    <source>
        <dbReference type="PROSITE" id="PS50042"/>
    </source>
</evidence>
<keyword evidence="7" id="KW-1185">Reference proteome</keyword>
<dbReference type="Pfam" id="PF13545">
    <property type="entry name" value="HTH_Crp_2"/>
    <property type="match status" value="1"/>
</dbReference>
<dbReference type="InterPro" id="IPR014710">
    <property type="entry name" value="RmlC-like_jellyroll"/>
</dbReference>
<evidence type="ECO:0000256" key="3">
    <source>
        <dbReference type="ARBA" id="ARBA00023163"/>
    </source>
</evidence>
<evidence type="ECO:0000259" key="5">
    <source>
        <dbReference type="PROSITE" id="PS51063"/>
    </source>
</evidence>
<dbReference type="Gene3D" id="2.60.120.10">
    <property type="entry name" value="Jelly Rolls"/>
    <property type="match status" value="1"/>
</dbReference>
<dbReference type="PANTHER" id="PTHR24567">
    <property type="entry name" value="CRP FAMILY TRANSCRIPTIONAL REGULATORY PROTEIN"/>
    <property type="match status" value="1"/>
</dbReference>
<dbReference type="RefSeq" id="WP_188084412.1">
    <property type="nucleotide sequence ID" value="NZ_JACIEU010000043.1"/>
</dbReference>
<keyword evidence="2" id="KW-0238">DNA-binding</keyword>
<dbReference type="EMBL" id="JACIEU010000043">
    <property type="protein sequence ID" value="MBB4151658.1"/>
    <property type="molecule type" value="Genomic_DNA"/>
</dbReference>